<dbReference type="AlphaFoldDB" id="A0A1D9LJU4"/>
<reference evidence="3 4" key="1">
    <citation type="submission" date="2016-10" db="EMBL/GenBank/DDBJ databases">
        <title>Chromobacterium muskegensis sp. nov., an insecticidal bacterium isolated from Sphagnum bogs.</title>
        <authorList>
            <person name="Sparks M.E."/>
            <person name="Blackburn M.B."/>
            <person name="Gundersen-Rindal D.E."/>
            <person name="Mitchell A."/>
            <person name="Farrar R."/>
            <person name="Kuhar D."/>
        </authorList>
    </citation>
    <scope>NUCLEOTIDE SEQUENCE [LARGE SCALE GENOMIC DNA]</scope>
    <source>
        <strain evidence="3 4">21-1</strain>
    </source>
</reference>
<evidence type="ECO:0000313" key="3">
    <source>
        <dbReference type="EMBL" id="AOZ51497.1"/>
    </source>
</evidence>
<dbReference type="KEGG" id="cvc:BKX93_16820"/>
<dbReference type="STRING" id="1108595.BKX93_16820"/>
<keyword evidence="2" id="KW-0472">Membrane</keyword>
<keyword evidence="1" id="KW-0175">Coiled coil</keyword>
<evidence type="ECO:0000313" key="4">
    <source>
        <dbReference type="Proteomes" id="UP000178776"/>
    </source>
</evidence>
<organism evidence="3 4">
    <name type="scientific">Chromobacterium vaccinii</name>
    <dbReference type="NCBI Taxonomy" id="1108595"/>
    <lineage>
        <taxon>Bacteria</taxon>
        <taxon>Pseudomonadati</taxon>
        <taxon>Pseudomonadota</taxon>
        <taxon>Betaproteobacteria</taxon>
        <taxon>Neisseriales</taxon>
        <taxon>Chromobacteriaceae</taxon>
        <taxon>Chromobacterium</taxon>
    </lineage>
</organism>
<keyword evidence="2" id="KW-1133">Transmembrane helix</keyword>
<name>A0A1D9LJU4_9NEIS</name>
<proteinExistence type="predicted"/>
<gene>
    <name evidence="3" type="ORF">BKX93_16820</name>
</gene>
<accession>A0A1D9LJU4</accession>
<sequence>MAAASACRWIIKADSMFRKIVDGALWGLGFWLVGGVLMLIFSSFGNHVEAQKQVSAASAQQREAERQHARYEDLMSRQEKAMARSEQQLTRLDKLLEKWERQK</sequence>
<keyword evidence="2" id="KW-0812">Transmembrane</keyword>
<evidence type="ECO:0000256" key="1">
    <source>
        <dbReference type="SAM" id="Coils"/>
    </source>
</evidence>
<feature type="transmembrane region" description="Helical" evidence="2">
    <location>
        <begin position="24"/>
        <end position="44"/>
    </location>
</feature>
<dbReference type="Proteomes" id="UP000178776">
    <property type="component" value="Chromosome"/>
</dbReference>
<feature type="coiled-coil region" evidence="1">
    <location>
        <begin position="47"/>
        <end position="102"/>
    </location>
</feature>
<protein>
    <submittedName>
        <fullName evidence="3">Uncharacterized protein</fullName>
    </submittedName>
</protein>
<dbReference type="EMBL" id="CP017707">
    <property type="protein sequence ID" value="AOZ51497.1"/>
    <property type="molecule type" value="Genomic_DNA"/>
</dbReference>
<evidence type="ECO:0000256" key="2">
    <source>
        <dbReference type="SAM" id="Phobius"/>
    </source>
</evidence>